<name>A0ABU6Q7I4_9FABA</name>
<sequence length="81" mass="8977">MEMEEVPVAAATPICHHHRPKKPSPETTIVAKPSLSFTITVAGISGHCSITFPSLSLKHLYRYFLEESSYGNSDIRFNSTN</sequence>
<comment type="caution">
    <text evidence="1">The sequence shown here is derived from an EMBL/GenBank/DDBJ whole genome shotgun (WGS) entry which is preliminary data.</text>
</comment>
<proteinExistence type="predicted"/>
<gene>
    <name evidence="1" type="ORF">PIB30_017269</name>
</gene>
<keyword evidence="2" id="KW-1185">Reference proteome</keyword>
<dbReference type="EMBL" id="JASCZI010000050">
    <property type="protein sequence ID" value="MED6107778.1"/>
    <property type="molecule type" value="Genomic_DNA"/>
</dbReference>
<reference evidence="1 2" key="1">
    <citation type="journal article" date="2023" name="Plants (Basel)">
        <title>Bridging the Gap: Combining Genomics and Transcriptomics Approaches to Understand Stylosanthes scabra, an Orphan Legume from the Brazilian Caatinga.</title>
        <authorList>
            <person name="Ferreira-Neto J.R.C."/>
            <person name="da Silva M.D."/>
            <person name="Binneck E."/>
            <person name="de Melo N.F."/>
            <person name="da Silva R.H."/>
            <person name="de Melo A.L.T.M."/>
            <person name="Pandolfi V."/>
            <person name="Bustamante F.O."/>
            <person name="Brasileiro-Vidal A.C."/>
            <person name="Benko-Iseppon A.M."/>
        </authorList>
    </citation>
    <scope>NUCLEOTIDE SEQUENCE [LARGE SCALE GENOMIC DNA]</scope>
    <source>
        <tissue evidence="1">Leaves</tissue>
    </source>
</reference>
<accession>A0ABU6Q7I4</accession>
<organism evidence="1 2">
    <name type="scientific">Stylosanthes scabra</name>
    <dbReference type="NCBI Taxonomy" id="79078"/>
    <lineage>
        <taxon>Eukaryota</taxon>
        <taxon>Viridiplantae</taxon>
        <taxon>Streptophyta</taxon>
        <taxon>Embryophyta</taxon>
        <taxon>Tracheophyta</taxon>
        <taxon>Spermatophyta</taxon>
        <taxon>Magnoliopsida</taxon>
        <taxon>eudicotyledons</taxon>
        <taxon>Gunneridae</taxon>
        <taxon>Pentapetalae</taxon>
        <taxon>rosids</taxon>
        <taxon>fabids</taxon>
        <taxon>Fabales</taxon>
        <taxon>Fabaceae</taxon>
        <taxon>Papilionoideae</taxon>
        <taxon>50 kb inversion clade</taxon>
        <taxon>dalbergioids sensu lato</taxon>
        <taxon>Dalbergieae</taxon>
        <taxon>Pterocarpus clade</taxon>
        <taxon>Stylosanthes</taxon>
    </lineage>
</organism>
<evidence type="ECO:0000313" key="1">
    <source>
        <dbReference type="EMBL" id="MED6107778.1"/>
    </source>
</evidence>
<protein>
    <submittedName>
        <fullName evidence="1">Uncharacterized protein</fullName>
    </submittedName>
</protein>
<dbReference type="Proteomes" id="UP001341840">
    <property type="component" value="Unassembled WGS sequence"/>
</dbReference>
<evidence type="ECO:0000313" key="2">
    <source>
        <dbReference type="Proteomes" id="UP001341840"/>
    </source>
</evidence>